<dbReference type="RefSeq" id="WP_380897772.1">
    <property type="nucleotide sequence ID" value="NZ_JBHUFU010000003.1"/>
</dbReference>
<dbReference type="EMBL" id="JBHUFU010000003">
    <property type="protein sequence ID" value="MFD1829331.1"/>
    <property type="molecule type" value="Genomic_DNA"/>
</dbReference>
<keyword evidence="4" id="KW-1185">Reference proteome</keyword>
<dbReference type="Gene3D" id="3.40.50.620">
    <property type="entry name" value="HUPs"/>
    <property type="match status" value="2"/>
</dbReference>
<dbReference type="PANTHER" id="PTHR46268">
    <property type="entry name" value="STRESS RESPONSE PROTEIN NHAX"/>
    <property type="match status" value="1"/>
</dbReference>
<accession>A0ABW4PF49</accession>
<dbReference type="PANTHER" id="PTHR46268:SF6">
    <property type="entry name" value="UNIVERSAL STRESS PROTEIN UP12"/>
    <property type="match status" value="1"/>
</dbReference>
<name>A0ABW4PF49_9ACTN</name>
<dbReference type="InterPro" id="IPR014729">
    <property type="entry name" value="Rossmann-like_a/b/a_fold"/>
</dbReference>
<sequence>MTRNVTVGLDGSRESLAAARWAALEAVRRRLPLRIVQVREPHPRLLPSVEPEAQEGWERIADEAAAGLVREHPGLEADVERLAGRPAEVLRDAAGGAEVLVLGSRGRGTLAGFLVGSVALSTVAHVECPVVLVRAGAEDGEAPAEPEGDVVVGVDLSRPHDEIAAFAFGAAARRGTGLEVLHGWDPPPVYGIGPVAMSPHLLDDLAEEKALALDRALRPWRQRYPEVAVRPRTVVGRVSHHLLDAAEHACLVVVGRRSRRSPLGFHTGPVTHAVMHHCAAPVAVVPHG</sequence>
<evidence type="ECO:0000256" key="1">
    <source>
        <dbReference type="ARBA" id="ARBA00008791"/>
    </source>
</evidence>
<dbReference type="SUPFAM" id="SSF52402">
    <property type="entry name" value="Adenine nucleotide alpha hydrolases-like"/>
    <property type="match status" value="2"/>
</dbReference>
<feature type="domain" description="UspA" evidence="2">
    <location>
        <begin position="150"/>
        <end position="286"/>
    </location>
</feature>
<dbReference type="Proteomes" id="UP001597365">
    <property type="component" value="Unassembled WGS sequence"/>
</dbReference>
<evidence type="ECO:0000313" key="4">
    <source>
        <dbReference type="Proteomes" id="UP001597365"/>
    </source>
</evidence>
<proteinExistence type="inferred from homology"/>
<evidence type="ECO:0000313" key="3">
    <source>
        <dbReference type="EMBL" id="MFD1829331.1"/>
    </source>
</evidence>
<organism evidence="3 4">
    <name type="scientific">Streptomyces desertarenae</name>
    <dbReference type="NCBI Taxonomy" id="2666184"/>
    <lineage>
        <taxon>Bacteria</taxon>
        <taxon>Bacillati</taxon>
        <taxon>Actinomycetota</taxon>
        <taxon>Actinomycetes</taxon>
        <taxon>Kitasatosporales</taxon>
        <taxon>Streptomycetaceae</taxon>
        <taxon>Streptomyces</taxon>
    </lineage>
</organism>
<comment type="caution">
    <text evidence="3">The sequence shown here is derived from an EMBL/GenBank/DDBJ whole genome shotgun (WGS) entry which is preliminary data.</text>
</comment>
<feature type="domain" description="UspA" evidence="2">
    <location>
        <begin position="1"/>
        <end position="134"/>
    </location>
</feature>
<reference evidence="4" key="1">
    <citation type="journal article" date="2019" name="Int. J. Syst. Evol. Microbiol.">
        <title>The Global Catalogue of Microorganisms (GCM) 10K type strain sequencing project: providing services to taxonomists for standard genome sequencing and annotation.</title>
        <authorList>
            <consortium name="The Broad Institute Genomics Platform"/>
            <consortium name="The Broad Institute Genome Sequencing Center for Infectious Disease"/>
            <person name="Wu L."/>
            <person name="Ma J."/>
        </authorList>
    </citation>
    <scope>NUCLEOTIDE SEQUENCE [LARGE SCALE GENOMIC DNA]</scope>
    <source>
        <strain evidence="4">CGMCC 4.7455</strain>
    </source>
</reference>
<dbReference type="InterPro" id="IPR006016">
    <property type="entry name" value="UspA"/>
</dbReference>
<dbReference type="PRINTS" id="PR01438">
    <property type="entry name" value="UNVRSLSTRESS"/>
</dbReference>
<dbReference type="Pfam" id="PF00582">
    <property type="entry name" value="Usp"/>
    <property type="match status" value="2"/>
</dbReference>
<protein>
    <submittedName>
        <fullName evidence="3">Universal stress protein</fullName>
    </submittedName>
</protein>
<evidence type="ECO:0000259" key="2">
    <source>
        <dbReference type="Pfam" id="PF00582"/>
    </source>
</evidence>
<dbReference type="InterPro" id="IPR006015">
    <property type="entry name" value="Universal_stress_UspA"/>
</dbReference>
<comment type="similarity">
    <text evidence="1">Belongs to the universal stress protein A family.</text>
</comment>
<gene>
    <name evidence="3" type="ORF">ACFSJS_06605</name>
</gene>